<dbReference type="EMBL" id="JAVKGR010000012">
    <property type="protein sequence ID" value="MDR8019877.1"/>
    <property type="molecule type" value="Genomic_DNA"/>
</dbReference>
<dbReference type="InterPro" id="IPR029063">
    <property type="entry name" value="SAM-dependent_MTases_sf"/>
</dbReference>
<feature type="region of interest" description="Disordered" evidence="1">
    <location>
        <begin position="167"/>
        <end position="191"/>
    </location>
</feature>
<protein>
    <submittedName>
        <fullName evidence="3">SAM-dependent methyltransferase</fullName>
    </submittedName>
</protein>
<dbReference type="GO" id="GO:0008168">
    <property type="term" value="F:methyltransferase activity"/>
    <property type="evidence" value="ECO:0007669"/>
    <property type="project" value="UniProtKB-KW"/>
</dbReference>
<keyword evidence="3" id="KW-0489">Methyltransferase</keyword>
<feature type="compositionally biased region" description="Polar residues" evidence="1">
    <location>
        <begin position="299"/>
        <end position="311"/>
    </location>
</feature>
<dbReference type="SUPFAM" id="SSF53335">
    <property type="entry name" value="S-adenosyl-L-methionine-dependent methyltransferases"/>
    <property type="match status" value="1"/>
</dbReference>
<feature type="compositionally biased region" description="Low complexity" evidence="1">
    <location>
        <begin position="177"/>
        <end position="191"/>
    </location>
</feature>
<gene>
    <name evidence="3" type="ORF">RIL96_09920</name>
</gene>
<evidence type="ECO:0000313" key="4">
    <source>
        <dbReference type="Proteomes" id="UP001251870"/>
    </source>
</evidence>
<evidence type="ECO:0000259" key="2">
    <source>
        <dbReference type="Pfam" id="PF18096"/>
    </source>
</evidence>
<feature type="domain" description="THUMP-like" evidence="2">
    <location>
        <begin position="391"/>
        <end position="468"/>
    </location>
</feature>
<keyword evidence="4" id="KW-1185">Reference proteome</keyword>
<sequence length="470" mass="49889">MSDSTASPPSLLAPVLTTQGWELLASLPSYDADESFTLNQRLRRQGHPAETVAAALTQSRLRAAAATKFGQFAARMLFTEDGLQQATRLDVAARHARRFHRAGITTLADLGCGIGGDALAAAASGLQVIAVESDETTAAAATINLSPFPEAQVCHGTAEEFLTEELPRAFPDPSPGASPEASPAEPSEPAAELGLWLDPARRDPHAARSADGAAHRLSDPETFSPPLSLAQDLAAAGHPVGVKLGPGIAHEQIPRDCEAEWVSIDGDVVEVALWFGTLTRPGVRRAATVLRQGQPAVELTSSTDFSPQESGSAEPDPANPHLRGTDPTPASAPSGPDGLHGILWEPDGAVIRAGLVADCAELFGGWLLDRHIAYFCTTEDTQAPPEAQGLARGYRILETMAFNVKTLKRWAAEQEVTRVEIKKRGVDITPERLRQQILPPRRRGAQARAATLVVTRVADQRIVAVVEPLG</sequence>
<evidence type="ECO:0000256" key="1">
    <source>
        <dbReference type="SAM" id="MobiDB-lite"/>
    </source>
</evidence>
<proteinExistence type="predicted"/>
<name>A0ABU2DTP7_9MICC</name>
<dbReference type="Gene3D" id="3.40.50.150">
    <property type="entry name" value="Vaccinia Virus protein VP39"/>
    <property type="match status" value="1"/>
</dbReference>
<dbReference type="GO" id="GO:0032259">
    <property type="term" value="P:methylation"/>
    <property type="evidence" value="ECO:0007669"/>
    <property type="project" value="UniProtKB-KW"/>
</dbReference>
<dbReference type="InterPro" id="IPR041497">
    <property type="entry name" value="Thump-like"/>
</dbReference>
<accession>A0ABU2DTP7</accession>
<feature type="region of interest" description="Disordered" evidence="1">
    <location>
        <begin position="295"/>
        <end position="339"/>
    </location>
</feature>
<reference evidence="3 4" key="1">
    <citation type="submission" date="2023-09" db="EMBL/GenBank/DDBJ databases">
        <title>Description of three actinobacteria isolated from air of manufacturing shop in a pharmaceutical factory.</title>
        <authorList>
            <person name="Zhang D.-F."/>
        </authorList>
    </citation>
    <scope>NUCLEOTIDE SEQUENCE [LARGE SCALE GENOMIC DNA]</scope>
    <source>
        <strain evidence="3 4">LY-0111</strain>
    </source>
</reference>
<dbReference type="RefSeq" id="WP_310548862.1">
    <property type="nucleotide sequence ID" value="NZ_JAVKGR010000012.1"/>
</dbReference>
<keyword evidence="3" id="KW-0808">Transferase</keyword>
<dbReference type="Proteomes" id="UP001251870">
    <property type="component" value="Unassembled WGS sequence"/>
</dbReference>
<comment type="caution">
    <text evidence="3">The sequence shown here is derived from an EMBL/GenBank/DDBJ whole genome shotgun (WGS) entry which is preliminary data.</text>
</comment>
<dbReference type="CDD" id="cd02440">
    <property type="entry name" value="AdoMet_MTases"/>
    <property type="match status" value="1"/>
</dbReference>
<organism evidence="3 4">
    <name type="scientific">Nesterenkonia aerolata</name>
    <dbReference type="NCBI Taxonomy" id="3074079"/>
    <lineage>
        <taxon>Bacteria</taxon>
        <taxon>Bacillati</taxon>
        <taxon>Actinomycetota</taxon>
        <taxon>Actinomycetes</taxon>
        <taxon>Micrococcales</taxon>
        <taxon>Micrococcaceae</taxon>
        <taxon>Nesterenkonia</taxon>
    </lineage>
</organism>
<evidence type="ECO:0000313" key="3">
    <source>
        <dbReference type="EMBL" id="MDR8019877.1"/>
    </source>
</evidence>
<dbReference type="Pfam" id="PF18096">
    <property type="entry name" value="Thump_like"/>
    <property type="match status" value="1"/>
</dbReference>